<protein>
    <submittedName>
        <fullName evidence="2">Uncharacterized protein</fullName>
    </submittedName>
</protein>
<evidence type="ECO:0000256" key="1">
    <source>
        <dbReference type="SAM" id="MobiDB-lite"/>
    </source>
</evidence>
<reference evidence="2 3" key="1">
    <citation type="journal article" date="2024" name="G3 (Bethesda)">
        <title>Genome assembly of Hibiscus sabdariffa L. provides insights into metabolisms of medicinal natural products.</title>
        <authorList>
            <person name="Kim T."/>
        </authorList>
    </citation>
    <scope>NUCLEOTIDE SEQUENCE [LARGE SCALE GENOMIC DNA]</scope>
    <source>
        <strain evidence="2">TK-2024</strain>
        <tissue evidence="2">Old leaves</tissue>
    </source>
</reference>
<keyword evidence="3" id="KW-1185">Reference proteome</keyword>
<proteinExistence type="predicted"/>
<name>A0ABR2E857_9ROSI</name>
<feature type="region of interest" description="Disordered" evidence="1">
    <location>
        <begin position="41"/>
        <end position="62"/>
    </location>
</feature>
<dbReference type="Proteomes" id="UP001472677">
    <property type="component" value="Unassembled WGS sequence"/>
</dbReference>
<comment type="caution">
    <text evidence="2">The sequence shown here is derived from an EMBL/GenBank/DDBJ whole genome shotgun (WGS) entry which is preliminary data.</text>
</comment>
<organism evidence="2 3">
    <name type="scientific">Hibiscus sabdariffa</name>
    <name type="common">roselle</name>
    <dbReference type="NCBI Taxonomy" id="183260"/>
    <lineage>
        <taxon>Eukaryota</taxon>
        <taxon>Viridiplantae</taxon>
        <taxon>Streptophyta</taxon>
        <taxon>Embryophyta</taxon>
        <taxon>Tracheophyta</taxon>
        <taxon>Spermatophyta</taxon>
        <taxon>Magnoliopsida</taxon>
        <taxon>eudicotyledons</taxon>
        <taxon>Gunneridae</taxon>
        <taxon>Pentapetalae</taxon>
        <taxon>rosids</taxon>
        <taxon>malvids</taxon>
        <taxon>Malvales</taxon>
        <taxon>Malvaceae</taxon>
        <taxon>Malvoideae</taxon>
        <taxon>Hibiscus</taxon>
    </lineage>
</organism>
<gene>
    <name evidence="2" type="ORF">V6N12_031170</name>
</gene>
<evidence type="ECO:0000313" key="3">
    <source>
        <dbReference type="Proteomes" id="UP001472677"/>
    </source>
</evidence>
<sequence length="102" mass="11240">MRRTMSILTAIDDLIPPLAPPTTIGKPDAKKRADRNWDNLMTDEYEDGNPAPTPHPPLAYFMGPKRVKHLGHKPPLVGGSKAQVDLEFSSKDLGQLRLSSPN</sequence>
<evidence type="ECO:0000313" key="2">
    <source>
        <dbReference type="EMBL" id="KAK8554201.1"/>
    </source>
</evidence>
<dbReference type="EMBL" id="JBBPBM010000019">
    <property type="protein sequence ID" value="KAK8554201.1"/>
    <property type="molecule type" value="Genomic_DNA"/>
</dbReference>
<accession>A0ABR2E857</accession>